<proteinExistence type="inferred from homology"/>
<evidence type="ECO:0000256" key="3">
    <source>
        <dbReference type="ARBA" id="ARBA00022691"/>
    </source>
</evidence>
<dbReference type="InterPro" id="IPR003699">
    <property type="entry name" value="QueA"/>
</dbReference>
<dbReference type="PANTHER" id="PTHR30307:SF0">
    <property type="entry name" value="S-ADENOSYLMETHIONINE:TRNA RIBOSYLTRANSFERASE-ISOMERASE"/>
    <property type="match status" value="1"/>
</dbReference>
<dbReference type="NCBIfam" id="NF001140">
    <property type="entry name" value="PRK00147.1"/>
    <property type="match status" value="1"/>
</dbReference>
<comment type="function">
    <text evidence="5">Transfers and isomerizes the ribose moiety from AdoMet to the 7-aminomethyl group of 7-deazaguanine (preQ1-tRNA) to give epoxyqueuosine (oQ-tRNA).</text>
</comment>
<comment type="caution">
    <text evidence="6">The sequence shown here is derived from an EMBL/GenBank/DDBJ whole genome shotgun (WGS) entry which is preliminary data.</text>
</comment>
<keyword evidence="1 5" id="KW-0963">Cytoplasm</keyword>
<name>A0ABT2LM12_9HYPH</name>
<gene>
    <name evidence="5 6" type="primary">queA</name>
    <name evidence="6" type="ORF">N5A92_11315</name>
</gene>
<comment type="subcellular location">
    <subcellularLocation>
        <location evidence="5">Cytoplasm</location>
    </subcellularLocation>
</comment>
<dbReference type="NCBIfam" id="TIGR00113">
    <property type="entry name" value="queA"/>
    <property type="match status" value="1"/>
</dbReference>
<evidence type="ECO:0000256" key="4">
    <source>
        <dbReference type="ARBA" id="ARBA00022785"/>
    </source>
</evidence>
<dbReference type="InterPro" id="IPR042118">
    <property type="entry name" value="QueA_dom1"/>
</dbReference>
<evidence type="ECO:0000256" key="5">
    <source>
        <dbReference type="HAMAP-Rule" id="MF_00113"/>
    </source>
</evidence>
<accession>A0ABT2LM12</accession>
<comment type="subunit">
    <text evidence="5">Monomer.</text>
</comment>
<organism evidence="6 7">
    <name type="scientific">Chelativorans salis</name>
    <dbReference type="NCBI Taxonomy" id="2978478"/>
    <lineage>
        <taxon>Bacteria</taxon>
        <taxon>Pseudomonadati</taxon>
        <taxon>Pseudomonadota</taxon>
        <taxon>Alphaproteobacteria</taxon>
        <taxon>Hyphomicrobiales</taxon>
        <taxon>Phyllobacteriaceae</taxon>
        <taxon>Chelativorans</taxon>
    </lineage>
</organism>
<dbReference type="Gene3D" id="3.40.1780.10">
    <property type="entry name" value="QueA-like"/>
    <property type="match status" value="1"/>
</dbReference>
<sequence length="356" mass="39046">MRVDQFDFELPEERIALRPVSPRDSARLLVVGGGLEDRVVRDLPQVLRPGDAVVFNDTKVIPARLSGIRRRGEAVAHVEATLHMRAGSDRWKAFLKPAKRVAVGERIQFGHDGESCFLGTLEATVAEKGEGGEVLLVFDMSGPVLDETIAAAGHMPLPPYIASKRPDDERDQKDYQTIYAREEGAVAAPTAGLHFTPELFAALDAAGIERHFVTLHVGAGTFLPVKAEDTGAHRMHAEWGEVDAGTAKALNAVRARGGRIVCVGTTSLRLLESAAAESGELAAWSGETDIFIVPGYRFRVVDVLMTNFHLPRSTLFMLVSAFSGLETMKEAYRHAIERGYRFYSYGDACLLFRKDR</sequence>
<reference evidence="6 7" key="1">
    <citation type="submission" date="2022-09" db="EMBL/GenBank/DDBJ databases">
        <title>Chelativorans salina sp. nov., a novel slightly halophilic bacterium isolated from a saline lake sediment enrichment.</title>
        <authorList>
            <person name="Gao L."/>
            <person name="Fang B.-Z."/>
            <person name="Li W.-J."/>
        </authorList>
    </citation>
    <scope>NUCLEOTIDE SEQUENCE [LARGE SCALE GENOMIC DNA]</scope>
    <source>
        <strain evidence="6 7">EGI FJ00035</strain>
    </source>
</reference>
<protein>
    <recommendedName>
        <fullName evidence="5">S-adenosylmethionine:tRNA ribosyltransferase-isomerase</fullName>
        <ecNumber evidence="5">2.4.99.17</ecNumber>
    </recommendedName>
    <alternativeName>
        <fullName evidence="5">Queuosine biosynthesis protein QueA</fullName>
    </alternativeName>
</protein>
<dbReference type="InterPro" id="IPR036100">
    <property type="entry name" value="QueA_sf"/>
</dbReference>
<evidence type="ECO:0000256" key="1">
    <source>
        <dbReference type="ARBA" id="ARBA00022490"/>
    </source>
</evidence>
<keyword evidence="4 5" id="KW-0671">Queuosine biosynthesis</keyword>
<dbReference type="HAMAP" id="MF_00113">
    <property type="entry name" value="QueA"/>
    <property type="match status" value="1"/>
</dbReference>
<comment type="catalytic activity">
    <reaction evidence="5">
        <text>7-aminomethyl-7-carbaguanosine(34) in tRNA + S-adenosyl-L-methionine = epoxyqueuosine(34) in tRNA + adenine + L-methionine + 2 H(+)</text>
        <dbReference type="Rhea" id="RHEA:32155"/>
        <dbReference type="Rhea" id="RHEA-COMP:10342"/>
        <dbReference type="Rhea" id="RHEA-COMP:18582"/>
        <dbReference type="ChEBI" id="CHEBI:15378"/>
        <dbReference type="ChEBI" id="CHEBI:16708"/>
        <dbReference type="ChEBI" id="CHEBI:57844"/>
        <dbReference type="ChEBI" id="CHEBI:59789"/>
        <dbReference type="ChEBI" id="CHEBI:82833"/>
        <dbReference type="ChEBI" id="CHEBI:194443"/>
        <dbReference type="EC" id="2.4.99.17"/>
    </reaction>
</comment>
<dbReference type="RefSeq" id="WP_260902675.1">
    <property type="nucleotide sequence ID" value="NZ_JAOCZP010000003.1"/>
</dbReference>
<dbReference type="EMBL" id="JAOCZP010000003">
    <property type="protein sequence ID" value="MCT7375620.1"/>
    <property type="molecule type" value="Genomic_DNA"/>
</dbReference>
<keyword evidence="7" id="KW-1185">Reference proteome</keyword>
<dbReference type="GO" id="GO:0051075">
    <property type="term" value="F:S-adenosylmethionine:tRNA ribosyltransferase-isomerase activity"/>
    <property type="evidence" value="ECO:0007669"/>
    <property type="project" value="UniProtKB-EC"/>
</dbReference>
<evidence type="ECO:0000256" key="2">
    <source>
        <dbReference type="ARBA" id="ARBA00022679"/>
    </source>
</evidence>
<keyword evidence="3 5" id="KW-0949">S-adenosyl-L-methionine</keyword>
<dbReference type="Pfam" id="PF02547">
    <property type="entry name" value="Queuosine_synth"/>
    <property type="match status" value="1"/>
</dbReference>
<evidence type="ECO:0000313" key="6">
    <source>
        <dbReference type="EMBL" id="MCT7375620.1"/>
    </source>
</evidence>
<dbReference type="InterPro" id="IPR042119">
    <property type="entry name" value="QueA_dom2"/>
</dbReference>
<dbReference type="EC" id="2.4.99.17" evidence="5"/>
<dbReference type="Proteomes" id="UP001320831">
    <property type="component" value="Unassembled WGS sequence"/>
</dbReference>
<comment type="pathway">
    <text evidence="5">tRNA modification; tRNA-queuosine biosynthesis.</text>
</comment>
<dbReference type="Gene3D" id="2.40.10.240">
    <property type="entry name" value="QueA-like"/>
    <property type="match status" value="1"/>
</dbReference>
<keyword evidence="2 5" id="KW-0808">Transferase</keyword>
<keyword evidence="6" id="KW-0328">Glycosyltransferase</keyword>
<comment type="similarity">
    <text evidence="5">Belongs to the QueA family.</text>
</comment>
<dbReference type="PANTHER" id="PTHR30307">
    <property type="entry name" value="S-ADENOSYLMETHIONINE:TRNA RIBOSYLTRANSFERASE-ISOMERASE"/>
    <property type="match status" value="1"/>
</dbReference>
<dbReference type="SUPFAM" id="SSF111337">
    <property type="entry name" value="QueA-like"/>
    <property type="match status" value="1"/>
</dbReference>
<evidence type="ECO:0000313" key="7">
    <source>
        <dbReference type="Proteomes" id="UP001320831"/>
    </source>
</evidence>